<name>A0ABU2LRW9_9ACTN</name>
<keyword evidence="2" id="KW-0812">Transmembrane</keyword>
<gene>
    <name evidence="4" type="ORF">RNC47_18510</name>
</gene>
<keyword evidence="2" id="KW-0472">Membrane</keyword>
<reference evidence="5" key="1">
    <citation type="submission" date="2023-07" db="EMBL/GenBank/DDBJ databases">
        <title>30 novel species of actinomycetes from the DSMZ collection.</title>
        <authorList>
            <person name="Nouioui I."/>
        </authorList>
    </citation>
    <scope>NUCLEOTIDE SEQUENCE [LARGE SCALE GENOMIC DNA]</scope>
    <source>
        <strain evidence="5">DSM 44918</strain>
    </source>
</reference>
<evidence type="ECO:0008006" key="6">
    <source>
        <dbReference type="Google" id="ProtNLM"/>
    </source>
</evidence>
<dbReference type="EMBL" id="JAVREM010000023">
    <property type="protein sequence ID" value="MDT0320333.1"/>
    <property type="molecule type" value="Genomic_DNA"/>
</dbReference>
<evidence type="ECO:0000256" key="2">
    <source>
        <dbReference type="SAM" id="Phobius"/>
    </source>
</evidence>
<dbReference type="SUPFAM" id="SSF75011">
    <property type="entry name" value="3-carboxy-cis,cis-mucoante lactonizing enzyme"/>
    <property type="match status" value="1"/>
</dbReference>
<organism evidence="4 5">
    <name type="scientific">Streptomyces millisiae</name>
    <dbReference type="NCBI Taxonomy" id="3075542"/>
    <lineage>
        <taxon>Bacteria</taxon>
        <taxon>Bacillati</taxon>
        <taxon>Actinomycetota</taxon>
        <taxon>Actinomycetes</taxon>
        <taxon>Kitasatosporales</taxon>
        <taxon>Streptomycetaceae</taxon>
        <taxon>Streptomyces</taxon>
    </lineage>
</organism>
<dbReference type="InterPro" id="IPR015943">
    <property type="entry name" value="WD40/YVTN_repeat-like_dom_sf"/>
</dbReference>
<proteinExistence type="predicted"/>
<protein>
    <recommendedName>
        <fullName evidence="6">WD40 repeat domain-containing protein</fullName>
    </recommendedName>
</protein>
<evidence type="ECO:0000313" key="5">
    <source>
        <dbReference type="Proteomes" id="UP001183420"/>
    </source>
</evidence>
<evidence type="ECO:0000256" key="1">
    <source>
        <dbReference type="SAM" id="MobiDB-lite"/>
    </source>
</evidence>
<feature type="transmembrane region" description="Helical" evidence="2">
    <location>
        <begin position="329"/>
        <end position="347"/>
    </location>
</feature>
<keyword evidence="5" id="KW-1185">Reference proteome</keyword>
<feature type="signal peptide" evidence="3">
    <location>
        <begin position="1"/>
        <end position="34"/>
    </location>
</feature>
<keyword evidence="3" id="KW-0732">Signal</keyword>
<feature type="region of interest" description="Disordered" evidence="1">
    <location>
        <begin position="298"/>
        <end position="324"/>
    </location>
</feature>
<dbReference type="Proteomes" id="UP001183420">
    <property type="component" value="Unassembled WGS sequence"/>
</dbReference>
<sequence>MPTLTVPPVTAPRRAVSLAAGLLLTALTPGIAAAAEDDAGEPPSAFTIEDPRITESSGLQASRRHPGVYWTHNDQDAAGPNVYAVDSATGQTVATVTLSGVEGRDLEAISIGPDGDLWVGDIGDNFDGGWSEVWLYRFPEPAELADATVTPTVYPVSYADGPRDAEALMVHPETGRVYVVSKKQDGTGALYAAPGELSTEGVNTLERVADIELWTTDGAFSPDGTRLVLRGYFAARVYRWEDDAPVPIERSVFPPVQQQGESVTFAPDGRTLMFGTEGAGSEVEPVELSGDLLPDAAGAERDAAEEGSDDPGGGDAAADEGDDGAASGLLTRGAVLVGLGVVALLGLRRLLRGGGRRRA</sequence>
<comment type="caution">
    <text evidence="4">The sequence shown here is derived from an EMBL/GenBank/DDBJ whole genome shotgun (WGS) entry which is preliminary data.</text>
</comment>
<evidence type="ECO:0000313" key="4">
    <source>
        <dbReference type="EMBL" id="MDT0320333.1"/>
    </source>
</evidence>
<dbReference type="RefSeq" id="WP_311600147.1">
    <property type="nucleotide sequence ID" value="NZ_JAVREM010000023.1"/>
</dbReference>
<dbReference type="Gene3D" id="2.130.10.10">
    <property type="entry name" value="YVTN repeat-like/Quinoprotein amine dehydrogenase"/>
    <property type="match status" value="1"/>
</dbReference>
<evidence type="ECO:0000256" key="3">
    <source>
        <dbReference type="SAM" id="SignalP"/>
    </source>
</evidence>
<feature type="region of interest" description="Disordered" evidence="1">
    <location>
        <begin position="35"/>
        <end position="63"/>
    </location>
</feature>
<feature type="chain" id="PRO_5046039481" description="WD40 repeat domain-containing protein" evidence="3">
    <location>
        <begin position="35"/>
        <end position="359"/>
    </location>
</feature>
<keyword evidence="2" id="KW-1133">Transmembrane helix</keyword>
<accession>A0ABU2LRW9</accession>